<dbReference type="SUPFAM" id="SSF46689">
    <property type="entry name" value="Homeodomain-like"/>
    <property type="match status" value="1"/>
</dbReference>
<evidence type="ECO:0000313" key="2">
    <source>
        <dbReference type="Proteomes" id="UP000673394"/>
    </source>
</evidence>
<comment type="caution">
    <text evidence="1">The sequence shown here is derived from an EMBL/GenBank/DDBJ whole genome shotgun (WGS) entry which is preliminary data.</text>
</comment>
<dbReference type="EMBL" id="JAGKSP010000032">
    <property type="protein sequence ID" value="MBP3967130.1"/>
    <property type="molecule type" value="Genomic_DNA"/>
</dbReference>
<dbReference type="Gene3D" id="1.10.357.10">
    <property type="entry name" value="Tetracycline Repressor, domain 2"/>
    <property type="match status" value="1"/>
</dbReference>
<protein>
    <submittedName>
        <fullName evidence="1">TetR family transcriptional regulator</fullName>
    </submittedName>
</protein>
<sequence length="57" mass="6504">MGAIAELLKISKGVVTYHFSQKDQIIQELVESLYHDSAAFMASHMPCLRRPVVRCRK</sequence>
<reference evidence="1 2" key="1">
    <citation type="submission" date="2021-04" db="EMBL/GenBank/DDBJ databases">
        <title>Paenibacillus sp. DLE-14 whole genome sequence.</title>
        <authorList>
            <person name="Ham Y.J."/>
        </authorList>
    </citation>
    <scope>NUCLEOTIDE SEQUENCE [LARGE SCALE GENOMIC DNA]</scope>
    <source>
        <strain evidence="1 2">DLE-14</strain>
    </source>
</reference>
<name>A0ABS5CMN9_9BACL</name>
<organism evidence="1 2">
    <name type="scientific">Paenibacillus lignilyticus</name>
    <dbReference type="NCBI Taxonomy" id="1172615"/>
    <lineage>
        <taxon>Bacteria</taxon>
        <taxon>Bacillati</taxon>
        <taxon>Bacillota</taxon>
        <taxon>Bacilli</taxon>
        <taxon>Bacillales</taxon>
        <taxon>Paenibacillaceae</taxon>
        <taxon>Paenibacillus</taxon>
    </lineage>
</organism>
<dbReference type="InterPro" id="IPR009057">
    <property type="entry name" value="Homeodomain-like_sf"/>
</dbReference>
<accession>A0ABS5CMN9</accession>
<proteinExistence type="predicted"/>
<keyword evidence="2" id="KW-1185">Reference proteome</keyword>
<evidence type="ECO:0000313" key="1">
    <source>
        <dbReference type="EMBL" id="MBP3967130.1"/>
    </source>
</evidence>
<gene>
    <name evidence="1" type="ORF">I8J30_31115</name>
</gene>
<dbReference type="Proteomes" id="UP000673394">
    <property type="component" value="Unassembled WGS sequence"/>
</dbReference>